<accession>A0A377Y612</accession>
<dbReference type="SMART" id="SM00994">
    <property type="entry name" value="zf-C4_ClpX"/>
    <property type="match status" value="1"/>
</dbReference>
<dbReference type="EMBL" id="UGLJ01000002">
    <property type="protein sequence ID" value="STT96318.1"/>
    <property type="molecule type" value="Genomic_DNA"/>
</dbReference>
<keyword evidence="1" id="KW-0479">Metal-binding</keyword>
<feature type="binding site" evidence="1">
    <location>
        <position position="16"/>
    </location>
    <ligand>
        <name>Zn(2+)</name>
        <dbReference type="ChEBI" id="CHEBI:29105"/>
    </ligand>
</feature>
<evidence type="ECO:0000313" key="4">
    <source>
        <dbReference type="Proteomes" id="UP000254103"/>
    </source>
</evidence>
<protein>
    <submittedName>
        <fullName evidence="3">ATP-dependent protease ATP-binding subunit ClpX</fullName>
    </submittedName>
</protein>
<proteinExistence type="inferred from homology"/>
<evidence type="ECO:0000313" key="3">
    <source>
        <dbReference type="EMBL" id="STT96318.1"/>
    </source>
</evidence>
<dbReference type="GO" id="GO:0008270">
    <property type="term" value="F:zinc ion binding"/>
    <property type="evidence" value="ECO:0007669"/>
    <property type="project" value="UniProtKB-UniRule"/>
</dbReference>
<dbReference type="InterPro" id="IPR010603">
    <property type="entry name" value="Znf_CppX_C4"/>
</dbReference>
<dbReference type="GO" id="GO:0008233">
    <property type="term" value="F:peptidase activity"/>
    <property type="evidence" value="ECO:0007669"/>
    <property type="project" value="UniProtKB-KW"/>
</dbReference>
<gene>
    <name evidence="3" type="ORF">NCTC5052_04863</name>
</gene>
<keyword evidence="3" id="KW-0067">ATP-binding</keyword>
<dbReference type="GO" id="GO:0005524">
    <property type="term" value="F:ATP binding"/>
    <property type="evidence" value="ECO:0007669"/>
    <property type="project" value="UniProtKB-KW"/>
</dbReference>
<evidence type="ECO:0000256" key="1">
    <source>
        <dbReference type="PROSITE-ProRule" id="PRU01250"/>
    </source>
</evidence>
<feature type="binding site" evidence="1">
    <location>
        <position position="42"/>
    </location>
    <ligand>
        <name>Zn(2+)</name>
        <dbReference type="ChEBI" id="CHEBI:29105"/>
    </ligand>
</feature>
<dbReference type="GO" id="GO:0006457">
    <property type="term" value="P:protein folding"/>
    <property type="evidence" value="ECO:0007669"/>
    <property type="project" value="UniProtKB-UniRule"/>
</dbReference>
<keyword evidence="3" id="KW-0645">Protease</keyword>
<dbReference type="InterPro" id="IPR038366">
    <property type="entry name" value="Znf_CppX_C4_sf"/>
</dbReference>
<dbReference type="InterPro" id="IPR059188">
    <property type="entry name" value="Znf_CLPX-like"/>
</dbReference>
<dbReference type="PROSITE" id="PS51902">
    <property type="entry name" value="CLPX_ZB"/>
    <property type="match status" value="1"/>
</dbReference>
<keyword evidence="3" id="KW-0378">Hydrolase</keyword>
<sequence length="62" mass="6629">MSGTSVEVNIQPTHKCSFCGVSNVEFTGVLIAGPGVSICQKCVFLCVEIVFKYAEKTDKPTS</sequence>
<dbReference type="SUPFAM" id="SSF57716">
    <property type="entry name" value="Glucocorticoid receptor-like (DNA-binding domain)"/>
    <property type="match status" value="1"/>
</dbReference>
<dbReference type="Proteomes" id="UP000254103">
    <property type="component" value="Unassembled WGS sequence"/>
</dbReference>
<dbReference type="Pfam" id="PF06689">
    <property type="entry name" value="zf-C4_ClpX"/>
    <property type="match status" value="1"/>
</dbReference>
<dbReference type="Gene3D" id="6.20.220.10">
    <property type="entry name" value="ClpX chaperone, C4-type zinc finger domain"/>
    <property type="match status" value="1"/>
</dbReference>
<dbReference type="AlphaFoldDB" id="A0A377Y612"/>
<keyword evidence="1" id="KW-0143">Chaperone</keyword>
<organism evidence="3 4">
    <name type="scientific">Klebsiella pneumoniae</name>
    <dbReference type="NCBI Taxonomy" id="573"/>
    <lineage>
        <taxon>Bacteria</taxon>
        <taxon>Pseudomonadati</taxon>
        <taxon>Pseudomonadota</taxon>
        <taxon>Gammaproteobacteria</taxon>
        <taxon>Enterobacterales</taxon>
        <taxon>Enterobacteriaceae</taxon>
        <taxon>Klebsiella/Raoultella group</taxon>
        <taxon>Klebsiella</taxon>
        <taxon>Klebsiella pneumoniae complex</taxon>
    </lineage>
</organism>
<feature type="binding site" evidence="1">
    <location>
        <position position="19"/>
    </location>
    <ligand>
        <name>Zn(2+)</name>
        <dbReference type="ChEBI" id="CHEBI:29105"/>
    </ligand>
</feature>
<name>A0A377Y612_KLEPN</name>
<keyword evidence="3" id="KW-0547">Nucleotide-binding</keyword>
<reference evidence="3 4" key="1">
    <citation type="submission" date="2018-06" db="EMBL/GenBank/DDBJ databases">
        <authorList>
            <consortium name="Pathogen Informatics"/>
            <person name="Doyle S."/>
        </authorList>
    </citation>
    <scope>NUCLEOTIDE SEQUENCE [LARGE SCALE GENOMIC DNA]</scope>
    <source>
        <strain evidence="3 4">NCTC5052</strain>
    </source>
</reference>
<keyword evidence="1" id="KW-0862">Zinc</keyword>
<comment type="similarity">
    <text evidence="1">Belongs to the ClpX chaperone family.</text>
</comment>
<dbReference type="RefSeq" id="WP_075211197.1">
    <property type="nucleotide sequence ID" value="NZ_FWIL01000043.1"/>
</dbReference>
<evidence type="ECO:0000259" key="2">
    <source>
        <dbReference type="PROSITE" id="PS51902"/>
    </source>
</evidence>
<dbReference type="GO" id="GO:0006508">
    <property type="term" value="P:proteolysis"/>
    <property type="evidence" value="ECO:0007669"/>
    <property type="project" value="UniProtKB-KW"/>
</dbReference>
<dbReference type="GO" id="GO:0051082">
    <property type="term" value="F:unfolded protein binding"/>
    <property type="evidence" value="ECO:0007669"/>
    <property type="project" value="UniProtKB-UniRule"/>
</dbReference>
<dbReference type="GO" id="GO:0046983">
    <property type="term" value="F:protein dimerization activity"/>
    <property type="evidence" value="ECO:0007669"/>
    <property type="project" value="UniProtKB-UniRule"/>
</dbReference>
<feature type="binding site" evidence="1">
    <location>
        <position position="39"/>
    </location>
    <ligand>
        <name>Zn(2+)</name>
        <dbReference type="ChEBI" id="CHEBI:29105"/>
    </ligand>
</feature>
<feature type="domain" description="ClpX-type ZB" evidence="2">
    <location>
        <begin position="2"/>
        <end position="58"/>
    </location>
</feature>